<proteinExistence type="inferred from homology"/>
<dbReference type="SUPFAM" id="SSF53178">
    <property type="entry name" value="Peptidyl-tRNA hydrolase-like"/>
    <property type="match status" value="1"/>
</dbReference>
<feature type="compositionally biased region" description="Basic and acidic residues" evidence="6">
    <location>
        <begin position="1"/>
        <end position="11"/>
    </location>
</feature>
<evidence type="ECO:0000313" key="8">
    <source>
        <dbReference type="Proteomes" id="UP000800093"/>
    </source>
</evidence>
<feature type="compositionally biased region" description="Polar residues" evidence="6">
    <location>
        <begin position="61"/>
        <end position="98"/>
    </location>
</feature>
<keyword evidence="3 7" id="KW-0378">Hydrolase</keyword>
<evidence type="ECO:0000256" key="1">
    <source>
        <dbReference type="ARBA" id="ARBA00013260"/>
    </source>
</evidence>
<evidence type="ECO:0000256" key="5">
    <source>
        <dbReference type="ARBA" id="ARBA00038063"/>
    </source>
</evidence>
<dbReference type="InterPro" id="IPR018171">
    <property type="entry name" value="Pept_tRNA_hydro_CS"/>
</dbReference>
<sequence length="328" mass="36167">MPRNTQARDHVLSPAQIPTRSDSNAENITPNKSEKSTQQEEEGIEVASPLSRKEKRRLKNLDNSTSLPRTTESTASNNPSIRSKRPSNNACKQKINSPTSTTLSVPVALAGHMPLVQYYPLLVCSIGNPGAQYANTLHSAGHTILSVLQSRGIYQPFQKGLSGLIARPITTRWRGSIFGYSRLGSRDLEPGDGQDDFTLWQSLSLMNVSGQAVKKAWTQFQIETKRRGWEPRLVVVHDELEADFGLVRVKDGASSPRGHNGLKSIQAALGNKVKWWRVGVGIGRPETRDPAVVSKYVLRKMTVPEEKEMVFAAHRAQKLLQNIADGSA</sequence>
<reference evidence="8" key="1">
    <citation type="journal article" date="2020" name="Stud. Mycol.">
        <title>101 Dothideomycetes genomes: A test case for predicting lifestyles and emergence of pathogens.</title>
        <authorList>
            <person name="Haridas S."/>
            <person name="Albert R."/>
            <person name="Binder M."/>
            <person name="Bloem J."/>
            <person name="LaButti K."/>
            <person name="Salamov A."/>
            <person name="Andreopoulos B."/>
            <person name="Baker S."/>
            <person name="Barry K."/>
            <person name="Bills G."/>
            <person name="Bluhm B."/>
            <person name="Cannon C."/>
            <person name="Castanera R."/>
            <person name="Culley D."/>
            <person name="Daum C."/>
            <person name="Ezra D."/>
            <person name="Gonzalez J."/>
            <person name="Henrissat B."/>
            <person name="Kuo A."/>
            <person name="Liang C."/>
            <person name="Lipzen A."/>
            <person name="Lutzoni F."/>
            <person name="Magnuson J."/>
            <person name="Mondo S."/>
            <person name="Nolan M."/>
            <person name="Ohm R."/>
            <person name="Pangilinan J."/>
            <person name="Park H.-J."/>
            <person name="Ramirez L."/>
            <person name="Alfaro M."/>
            <person name="Sun H."/>
            <person name="Tritt A."/>
            <person name="Yoshinaga Y."/>
            <person name="Zwiers L.-H."/>
            <person name="Turgeon B."/>
            <person name="Goodwin S."/>
            <person name="Spatafora J."/>
            <person name="Crous P."/>
            <person name="Grigoriev I."/>
        </authorList>
    </citation>
    <scope>NUCLEOTIDE SEQUENCE [LARGE SCALE GENOMIC DNA]</scope>
    <source>
        <strain evidence="8">CBS 304.66</strain>
    </source>
</reference>
<feature type="region of interest" description="Disordered" evidence="6">
    <location>
        <begin position="1"/>
        <end position="98"/>
    </location>
</feature>
<evidence type="ECO:0000256" key="6">
    <source>
        <dbReference type="SAM" id="MobiDB-lite"/>
    </source>
</evidence>
<evidence type="ECO:0000256" key="3">
    <source>
        <dbReference type="ARBA" id="ARBA00022801"/>
    </source>
</evidence>
<dbReference type="Proteomes" id="UP000800093">
    <property type="component" value="Unassembled WGS sequence"/>
</dbReference>
<dbReference type="Pfam" id="PF01195">
    <property type="entry name" value="Pept_tRNA_hydro"/>
    <property type="match status" value="1"/>
</dbReference>
<evidence type="ECO:0000256" key="4">
    <source>
        <dbReference type="ARBA" id="ARBA00022884"/>
    </source>
</evidence>
<dbReference type="PANTHER" id="PTHR17224:SF1">
    <property type="entry name" value="PEPTIDYL-TRNA HYDROLASE"/>
    <property type="match status" value="1"/>
</dbReference>
<dbReference type="PROSITE" id="PS01196">
    <property type="entry name" value="PEPT_TRNA_HYDROL_2"/>
    <property type="match status" value="1"/>
</dbReference>
<name>A0A9P4K8P9_9PLEO</name>
<feature type="compositionally biased region" description="Polar residues" evidence="6">
    <location>
        <begin position="16"/>
        <end position="31"/>
    </location>
</feature>
<dbReference type="EMBL" id="ML986621">
    <property type="protein sequence ID" value="KAF2263825.1"/>
    <property type="molecule type" value="Genomic_DNA"/>
</dbReference>
<evidence type="ECO:0000256" key="2">
    <source>
        <dbReference type="ARBA" id="ARBA00022555"/>
    </source>
</evidence>
<dbReference type="EC" id="3.1.1.29" evidence="1"/>
<dbReference type="AlphaFoldDB" id="A0A9P4K8P9"/>
<keyword evidence="8" id="KW-1185">Reference proteome</keyword>
<evidence type="ECO:0000313" key="7">
    <source>
        <dbReference type="EMBL" id="KAF2263825.1"/>
    </source>
</evidence>
<dbReference type="OrthoDB" id="1711136at2759"/>
<comment type="caution">
    <text evidence="7">The sequence shown here is derived from an EMBL/GenBank/DDBJ whole genome shotgun (WGS) entry which is preliminary data.</text>
</comment>
<accession>A0A9P4K8P9</accession>
<protein>
    <recommendedName>
        <fullName evidence="1">peptidyl-tRNA hydrolase</fullName>
        <ecNumber evidence="1">3.1.1.29</ecNumber>
    </recommendedName>
</protein>
<organism evidence="7 8">
    <name type="scientific">Lojkania enalia</name>
    <dbReference type="NCBI Taxonomy" id="147567"/>
    <lineage>
        <taxon>Eukaryota</taxon>
        <taxon>Fungi</taxon>
        <taxon>Dikarya</taxon>
        <taxon>Ascomycota</taxon>
        <taxon>Pezizomycotina</taxon>
        <taxon>Dothideomycetes</taxon>
        <taxon>Pleosporomycetidae</taxon>
        <taxon>Pleosporales</taxon>
        <taxon>Pleosporales incertae sedis</taxon>
        <taxon>Lojkania</taxon>
    </lineage>
</organism>
<gene>
    <name evidence="7" type="ORF">CC78DRAFT_533610</name>
</gene>
<dbReference type="GO" id="GO:0000049">
    <property type="term" value="F:tRNA binding"/>
    <property type="evidence" value="ECO:0007669"/>
    <property type="project" value="UniProtKB-KW"/>
</dbReference>
<dbReference type="InterPro" id="IPR001328">
    <property type="entry name" value="Pept_tRNA_hydro"/>
</dbReference>
<keyword evidence="4" id="KW-0694">RNA-binding</keyword>
<dbReference type="NCBIfam" id="TIGR00447">
    <property type="entry name" value="pth"/>
    <property type="match status" value="1"/>
</dbReference>
<dbReference type="PANTHER" id="PTHR17224">
    <property type="entry name" value="PEPTIDYL-TRNA HYDROLASE"/>
    <property type="match status" value="1"/>
</dbReference>
<dbReference type="Gene3D" id="3.40.50.1470">
    <property type="entry name" value="Peptidyl-tRNA hydrolase"/>
    <property type="match status" value="1"/>
</dbReference>
<comment type="similarity">
    <text evidence="5">Belongs to the PTH family.</text>
</comment>
<dbReference type="InterPro" id="IPR036416">
    <property type="entry name" value="Pept_tRNA_hydro_sf"/>
</dbReference>
<dbReference type="GO" id="GO:0004045">
    <property type="term" value="F:peptidyl-tRNA hydrolase activity"/>
    <property type="evidence" value="ECO:0007669"/>
    <property type="project" value="UniProtKB-EC"/>
</dbReference>
<keyword evidence="2" id="KW-0820">tRNA-binding</keyword>